<keyword evidence="2" id="KW-0378">Hydrolase</keyword>
<dbReference type="PIRSF" id="PIRSF034890">
    <property type="entry name" value="Pesteras_lmo2642"/>
    <property type="match status" value="1"/>
</dbReference>
<organism evidence="8 9">
    <name type="scientific">Clostridium intestinale DSM 6191</name>
    <dbReference type="NCBI Taxonomy" id="1121320"/>
    <lineage>
        <taxon>Bacteria</taxon>
        <taxon>Bacillati</taxon>
        <taxon>Bacillota</taxon>
        <taxon>Clostridia</taxon>
        <taxon>Eubacteriales</taxon>
        <taxon>Clostridiaceae</taxon>
        <taxon>Clostridium</taxon>
    </lineage>
</organism>
<dbReference type="Proteomes" id="UP000184241">
    <property type="component" value="Unassembled WGS sequence"/>
</dbReference>
<dbReference type="InterPro" id="IPR004843">
    <property type="entry name" value="Calcineurin-like_PHP"/>
</dbReference>
<feature type="domain" description="Cyclic nucleotide phosphodiesterase C-terminal" evidence="7">
    <location>
        <begin position="342"/>
        <end position="448"/>
    </location>
</feature>
<evidence type="ECO:0000313" key="9">
    <source>
        <dbReference type="Proteomes" id="UP000184241"/>
    </source>
</evidence>
<evidence type="ECO:0000256" key="2">
    <source>
        <dbReference type="ARBA" id="ARBA00022801"/>
    </source>
</evidence>
<evidence type="ECO:0000256" key="3">
    <source>
        <dbReference type="ARBA" id="ARBA00023004"/>
    </source>
</evidence>
<keyword evidence="3" id="KW-0408">Iron</keyword>
<dbReference type="InterPro" id="IPR012365">
    <property type="entry name" value="Pesteras_lmo2642"/>
</dbReference>
<dbReference type="SUPFAM" id="SSF56300">
    <property type="entry name" value="Metallo-dependent phosphatases"/>
    <property type="match status" value="1"/>
</dbReference>
<dbReference type="Pfam" id="PF17839">
    <property type="entry name" value="CNP_C_terminal"/>
    <property type="match status" value="1"/>
</dbReference>
<feature type="domain" description="Calcineurin-like phosphoesterase" evidence="6">
    <location>
        <begin position="49"/>
        <end position="292"/>
    </location>
</feature>
<dbReference type="Gene3D" id="1.10.246.180">
    <property type="match status" value="1"/>
</dbReference>
<sequence>MNIKNRIFIIFVILSSFLISCGANKNVDTKEVLITGKIEPKIKSGEDITFYVATDIHYLSKSLTDGGEAFQNFIDSGDGKQLKYIDEITDAFINDIKKNRPQVLIISGDLTNNGEKKSHEDLAKKLKVVEDSGTSVYVIPGNHDILNPWAREFKEDKQLKTDYISDKDFEDIYGEYGYKEAISRDKNTLSYLSAPSEDVWLLMLDTCQYKDNEKNKKPQTDGRITDETYKWIEECRKLAKDNDAELVTVMHHNLMDHSEVVKDGFTLNDNQKAINNFLNNEIKFTLSGHIHVQDISSYKNPESSKKIYDITTGALSVYPQKYGVLKYASPNKEFDYSTEWVNVEDWAKENKNTDTNLLSFKEYSKKAFGDKAADMAYINLADVKGYSIEQINLMSETFKELNLKYFEGTENIDNESILNSEGYKLWQTNPPGFLAKYIQSISSDKDTDDNNLHIDNK</sequence>
<dbReference type="PROSITE" id="PS51257">
    <property type="entry name" value="PROKAR_LIPOPROTEIN"/>
    <property type="match status" value="1"/>
</dbReference>
<evidence type="ECO:0000259" key="6">
    <source>
        <dbReference type="Pfam" id="PF00149"/>
    </source>
</evidence>
<name>A0A1M6F670_9CLOT</name>
<protein>
    <submittedName>
        <fullName evidence="8">Calcineurin-like phosphoesterase</fullName>
    </submittedName>
</protein>
<accession>A0A1M6F670</accession>
<keyword evidence="5" id="KW-0732">Signal</keyword>
<proteinExistence type="inferred from homology"/>
<dbReference type="Pfam" id="PF00149">
    <property type="entry name" value="Metallophos"/>
    <property type="match status" value="1"/>
</dbReference>
<feature type="signal peptide" evidence="5">
    <location>
        <begin position="1"/>
        <end position="25"/>
    </location>
</feature>
<dbReference type="PANTHER" id="PTHR42988">
    <property type="entry name" value="PHOSPHOHYDROLASE"/>
    <property type="match status" value="1"/>
</dbReference>
<feature type="chain" id="PRO_5039563599" evidence="5">
    <location>
        <begin position="26"/>
        <end position="457"/>
    </location>
</feature>
<evidence type="ECO:0000256" key="4">
    <source>
        <dbReference type="ARBA" id="ARBA00025742"/>
    </source>
</evidence>
<keyword evidence="1" id="KW-0479">Metal-binding</keyword>
<dbReference type="InterPro" id="IPR040869">
    <property type="entry name" value="CNP_C"/>
</dbReference>
<dbReference type="PANTHER" id="PTHR42988:SF2">
    <property type="entry name" value="CYCLIC NUCLEOTIDE PHOSPHODIESTERASE CBUA0032-RELATED"/>
    <property type="match status" value="1"/>
</dbReference>
<gene>
    <name evidence="8" type="ORF">SAMN02745941_04579</name>
</gene>
<dbReference type="AlphaFoldDB" id="A0A1M6F670"/>
<dbReference type="EMBL" id="FQXU01000026">
    <property type="protein sequence ID" value="SHI93195.1"/>
    <property type="molecule type" value="Genomic_DNA"/>
</dbReference>
<dbReference type="InterPro" id="IPR029052">
    <property type="entry name" value="Metallo-depent_PP-like"/>
</dbReference>
<dbReference type="GO" id="GO:0046872">
    <property type="term" value="F:metal ion binding"/>
    <property type="evidence" value="ECO:0007669"/>
    <property type="project" value="UniProtKB-KW"/>
</dbReference>
<dbReference type="InterPro" id="IPR050884">
    <property type="entry name" value="CNP_phosphodiesterase-III"/>
</dbReference>
<evidence type="ECO:0000256" key="5">
    <source>
        <dbReference type="SAM" id="SignalP"/>
    </source>
</evidence>
<evidence type="ECO:0000259" key="7">
    <source>
        <dbReference type="Pfam" id="PF17839"/>
    </source>
</evidence>
<dbReference type="GO" id="GO:0016787">
    <property type="term" value="F:hydrolase activity"/>
    <property type="evidence" value="ECO:0007669"/>
    <property type="project" value="UniProtKB-KW"/>
</dbReference>
<evidence type="ECO:0000313" key="8">
    <source>
        <dbReference type="EMBL" id="SHI93195.1"/>
    </source>
</evidence>
<evidence type="ECO:0000256" key="1">
    <source>
        <dbReference type="ARBA" id="ARBA00022723"/>
    </source>
</evidence>
<comment type="similarity">
    <text evidence="4">Belongs to the cyclic nucleotide phosphodiesterase class-III family.</text>
</comment>
<reference evidence="8 9" key="1">
    <citation type="submission" date="2016-11" db="EMBL/GenBank/DDBJ databases">
        <authorList>
            <person name="Jaros S."/>
            <person name="Januszkiewicz K."/>
            <person name="Wedrychowicz H."/>
        </authorList>
    </citation>
    <scope>NUCLEOTIDE SEQUENCE [LARGE SCALE GENOMIC DNA]</scope>
    <source>
        <strain evidence="8 9">DSM 6191</strain>
    </source>
</reference>
<dbReference type="Gene3D" id="3.60.21.10">
    <property type="match status" value="1"/>
</dbReference>
<dbReference type="RefSeq" id="WP_073022833.1">
    <property type="nucleotide sequence ID" value="NZ_FQXU01000026.1"/>
</dbReference>